<organism evidence="1 2">
    <name type="scientific">Candidatus Pantoea multigeneris</name>
    <dbReference type="NCBI Taxonomy" id="2608357"/>
    <lineage>
        <taxon>Bacteria</taxon>
        <taxon>Pseudomonadati</taxon>
        <taxon>Pseudomonadota</taxon>
        <taxon>Gammaproteobacteria</taxon>
        <taxon>Enterobacterales</taxon>
        <taxon>Erwiniaceae</taxon>
        <taxon>Pantoea</taxon>
    </lineage>
</organism>
<dbReference type="EMBL" id="VWXF01000001">
    <property type="protein sequence ID" value="NIF20277.1"/>
    <property type="molecule type" value="Genomic_DNA"/>
</dbReference>
<dbReference type="InterPro" id="IPR058979">
    <property type="entry name" value="LysC-like"/>
</dbReference>
<comment type="caution">
    <text evidence="1">The sequence shown here is derived from an EMBL/GenBank/DDBJ whole genome shotgun (WGS) entry which is preliminary data.</text>
</comment>
<dbReference type="Pfam" id="PF23793">
    <property type="entry name" value="LysC"/>
    <property type="match status" value="1"/>
</dbReference>
<dbReference type="Proteomes" id="UP001515683">
    <property type="component" value="Unassembled WGS sequence"/>
</dbReference>
<evidence type="ECO:0000313" key="1">
    <source>
        <dbReference type="EMBL" id="NIF20277.1"/>
    </source>
</evidence>
<dbReference type="RefSeq" id="WP_167012209.1">
    <property type="nucleotide sequence ID" value="NZ_VWXF01000001.1"/>
</dbReference>
<protein>
    <submittedName>
        <fullName evidence="1">Rz1 lytic protein</fullName>
    </submittedName>
</protein>
<gene>
    <name evidence="1" type="ORF">F3J40_01415</name>
</gene>
<accession>A0ABX0R5A9</accession>
<keyword evidence="2" id="KW-1185">Reference proteome</keyword>
<reference evidence="1 2" key="1">
    <citation type="journal article" date="2019" name="bioRxiv">
        <title>Bacteria contribute to plant secondary compound degradation in a generalist herbivore system.</title>
        <authorList>
            <person name="Francoeur C.B."/>
            <person name="Khadempour L."/>
            <person name="Moreira-Soto R.D."/>
            <person name="Gotting K."/>
            <person name="Book A.J."/>
            <person name="Pinto-Tomas A.A."/>
            <person name="Keefover-Ring K."/>
            <person name="Currie C.R."/>
        </authorList>
    </citation>
    <scope>NUCLEOTIDE SEQUENCE [LARGE SCALE GENOMIC DNA]</scope>
    <source>
        <strain evidence="1">Acro-835</strain>
    </source>
</reference>
<name>A0ABX0R5A9_9GAMM</name>
<sequence length="107" mass="11826">MKKKQTLRRLLALGLCLSEINSPAMRALTPVLIVLLLSSCGSTRTVYVKVPYVPISSELTADTPQPTIPDNMTWSQSLQLNVLAFSAIGQCNLDKAAIRKIEQERQK</sequence>
<proteinExistence type="predicted"/>
<evidence type="ECO:0000313" key="2">
    <source>
        <dbReference type="Proteomes" id="UP001515683"/>
    </source>
</evidence>